<organism evidence="1 2">
    <name type="scientific">Reinekea marina</name>
    <dbReference type="NCBI Taxonomy" id="1310421"/>
    <lineage>
        <taxon>Bacteria</taxon>
        <taxon>Pseudomonadati</taxon>
        <taxon>Pseudomonadota</taxon>
        <taxon>Gammaproteobacteria</taxon>
        <taxon>Oceanospirillales</taxon>
        <taxon>Saccharospirillaceae</taxon>
        <taxon>Reinekea</taxon>
    </lineage>
</organism>
<sequence length="432" mass="46524">MKKALLISTAVVVAIGAAGAGAMYLVDGQIDNAISQLESQIPAPMTLSVVSDSSSFTDRQLVLKVGMELEGDSVYVLLNNDIQKRPWGTSIEHALTLDPTLIELVNDEQAAAFLSTNFVNSPMLAGHTSVSMMGSYQSNLASFSVNETLGDVNVVFTPWTIQATGNASGNIELTSNWNGFTLVSVDEYQEMNFNWQPMKIMADGKYHQGSTFVGKQTVTGGGASFVMDDGYDSANFQMGPFSMVSNGDLVSDRYKGDFRWDTESVSFNADGNVFTLNDLVFSMNMSGFEINNFTDLSQELNAMSAAGSLEPSPEVIRMANVVLQDGFSIGIPEFSAKVDGKTAKMSFMASLPQNEIADLGNPFSLMGLIPTVVAQADLLIHKDIANMPEVSEQVFSLMMMGALMEEGENYVMSASFENGAAKLNGQPMPLPF</sequence>
<dbReference type="Pfam" id="PF06097">
    <property type="entry name" value="DUF945"/>
    <property type="match status" value="1"/>
</dbReference>
<name>A0ABV7WWI6_9GAMM</name>
<protein>
    <submittedName>
        <fullName evidence="1">DUF945 family protein</fullName>
    </submittedName>
</protein>
<dbReference type="InterPro" id="IPR010352">
    <property type="entry name" value="DUF945"/>
</dbReference>
<gene>
    <name evidence="1" type="ORF">ACFOND_12430</name>
</gene>
<dbReference type="Proteomes" id="UP001595710">
    <property type="component" value="Unassembled WGS sequence"/>
</dbReference>
<proteinExistence type="predicted"/>
<dbReference type="EMBL" id="JBHRYN010000012">
    <property type="protein sequence ID" value="MFC3702448.1"/>
    <property type="molecule type" value="Genomic_DNA"/>
</dbReference>
<evidence type="ECO:0000313" key="1">
    <source>
        <dbReference type="EMBL" id="MFC3702448.1"/>
    </source>
</evidence>
<comment type="caution">
    <text evidence="1">The sequence shown here is derived from an EMBL/GenBank/DDBJ whole genome shotgun (WGS) entry which is preliminary data.</text>
</comment>
<keyword evidence="2" id="KW-1185">Reference proteome</keyword>
<accession>A0ABV7WWI6</accession>
<reference evidence="2" key="1">
    <citation type="journal article" date="2019" name="Int. J. Syst. Evol. Microbiol.">
        <title>The Global Catalogue of Microorganisms (GCM) 10K type strain sequencing project: providing services to taxonomists for standard genome sequencing and annotation.</title>
        <authorList>
            <consortium name="The Broad Institute Genomics Platform"/>
            <consortium name="The Broad Institute Genome Sequencing Center for Infectious Disease"/>
            <person name="Wu L."/>
            <person name="Ma J."/>
        </authorList>
    </citation>
    <scope>NUCLEOTIDE SEQUENCE [LARGE SCALE GENOMIC DNA]</scope>
    <source>
        <strain evidence="2">CECT 8288</strain>
    </source>
</reference>
<evidence type="ECO:0000313" key="2">
    <source>
        <dbReference type="Proteomes" id="UP001595710"/>
    </source>
</evidence>
<dbReference type="RefSeq" id="WP_290281214.1">
    <property type="nucleotide sequence ID" value="NZ_JAUFQI010000001.1"/>
</dbReference>